<dbReference type="EMBL" id="HE575324">
    <property type="protein sequence ID" value="CCC95103.1"/>
    <property type="molecule type" value="Genomic_DNA"/>
</dbReference>
<gene>
    <name evidence="1" type="ORF">TCIL3000_11_5130</name>
</gene>
<sequence>MAPALPEKCNRDSRVSYYLPGAATYIKVIERDRGSACDAWMCAVEGDVEEYVYYMVMFFSLSLSSFSRNVRWGFVSLRDDVLLLYAHQPKNECKSDLIAHLYAPQPIELRPYDGLDGPFFFSPFEYFFLFNLPL</sequence>
<protein>
    <submittedName>
        <fullName evidence="1">Uncharacterized protein</fullName>
    </submittedName>
</protein>
<proteinExistence type="predicted"/>
<evidence type="ECO:0000313" key="1">
    <source>
        <dbReference type="EMBL" id="CCC95103.1"/>
    </source>
</evidence>
<dbReference type="AlphaFoldDB" id="G0V0D3"/>
<reference evidence="1" key="1">
    <citation type="journal article" date="2012" name="Proc. Natl. Acad. Sci. U.S.A.">
        <title>Antigenic diversity is generated by distinct evolutionary mechanisms in African trypanosome species.</title>
        <authorList>
            <person name="Jackson A.P."/>
            <person name="Berry A."/>
            <person name="Aslett M."/>
            <person name="Allison H.C."/>
            <person name="Burton P."/>
            <person name="Vavrova-Anderson J."/>
            <person name="Brown R."/>
            <person name="Browne H."/>
            <person name="Corton N."/>
            <person name="Hauser H."/>
            <person name="Gamble J."/>
            <person name="Gilderthorp R."/>
            <person name="Marcello L."/>
            <person name="McQuillan J."/>
            <person name="Otto T.D."/>
            <person name="Quail M.A."/>
            <person name="Sanders M.J."/>
            <person name="van Tonder A."/>
            <person name="Ginger M.L."/>
            <person name="Field M.C."/>
            <person name="Barry J.D."/>
            <person name="Hertz-Fowler C."/>
            <person name="Berriman M."/>
        </authorList>
    </citation>
    <scope>NUCLEOTIDE SEQUENCE</scope>
    <source>
        <strain evidence="1">IL3000</strain>
    </source>
</reference>
<accession>G0V0D3</accession>
<organism evidence="1">
    <name type="scientific">Trypanosoma congolense (strain IL3000)</name>
    <dbReference type="NCBI Taxonomy" id="1068625"/>
    <lineage>
        <taxon>Eukaryota</taxon>
        <taxon>Discoba</taxon>
        <taxon>Euglenozoa</taxon>
        <taxon>Kinetoplastea</taxon>
        <taxon>Metakinetoplastina</taxon>
        <taxon>Trypanosomatida</taxon>
        <taxon>Trypanosomatidae</taxon>
        <taxon>Trypanosoma</taxon>
        <taxon>Nannomonas</taxon>
    </lineage>
</organism>
<name>G0V0D3_TRYCI</name>